<evidence type="ECO:0000259" key="8">
    <source>
        <dbReference type="SMART" id="SM00382"/>
    </source>
</evidence>
<proteinExistence type="inferred from homology"/>
<dbReference type="NCBIfam" id="TIGR00390">
    <property type="entry name" value="hslU"/>
    <property type="match status" value="1"/>
</dbReference>
<dbReference type="NCBIfam" id="NF003544">
    <property type="entry name" value="PRK05201.1"/>
    <property type="match status" value="1"/>
</dbReference>
<reference evidence="10 11" key="1">
    <citation type="submission" date="2019-12" db="EMBL/GenBank/DDBJ databases">
        <title>Roseobacter cerasinus sp. nov., isolated from seawater around aquaculture.</title>
        <authorList>
            <person name="Muramatsu S."/>
            <person name="Takabe Y."/>
            <person name="Mori K."/>
            <person name="Takaichi S."/>
            <person name="Hanada S."/>
        </authorList>
    </citation>
    <scope>NUCLEOTIDE SEQUENCE [LARGE SCALE GENOMIC DNA]</scope>
    <source>
        <strain evidence="10 11">AI77</strain>
    </source>
</reference>
<evidence type="ECO:0000256" key="6">
    <source>
        <dbReference type="ARBA" id="ARBA00023186"/>
    </source>
</evidence>
<dbReference type="InterPro" id="IPR050052">
    <property type="entry name" value="ATP-dep_Clp_protease_ClpX"/>
</dbReference>
<evidence type="ECO:0000256" key="3">
    <source>
        <dbReference type="ARBA" id="ARBA00022490"/>
    </source>
</evidence>
<dbReference type="GO" id="GO:0016887">
    <property type="term" value="F:ATP hydrolysis activity"/>
    <property type="evidence" value="ECO:0007669"/>
    <property type="project" value="InterPro"/>
</dbReference>
<dbReference type="InterPro" id="IPR027417">
    <property type="entry name" value="P-loop_NTPase"/>
</dbReference>
<comment type="function">
    <text evidence="7">ATPase subunit of a proteasome-like degradation complex; this subunit has chaperone activity. The binding of ATP and its subsequent hydrolysis by HslU are essential for unfolding of protein substrates subsequently hydrolyzed by HslV. HslU recognizes the N-terminal part of its protein substrates and unfolds these before they are guided to HslV for hydrolysis.</text>
</comment>
<keyword evidence="3 7" id="KW-0963">Cytoplasm</keyword>
<dbReference type="GO" id="GO:0036402">
    <property type="term" value="F:proteasome-activating activity"/>
    <property type="evidence" value="ECO:0007669"/>
    <property type="project" value="UniProtKB-UniRule"/>
</dbReference>
<evidence type="ECO:0000313" key="11">
    <source>
        <dbReference type="Proteomes" id="UP000436522"/>
    </source>
</evidence>
<evidence type="ECO:0000256" key="4">
    <source>
        <dbReference type="ARBA" id="ARBA00022741"/>
    </source>
</evidence>
<dbReference type="SMART" id="SM01086">
    <property type="entry name" value="ClpB_D2-small"/>
    <property type="match status" value="1"/>
</dbReference>
<evidence type="ECO:0000256" key="1">
    <source>
        <dbReference type="ARBA" id="ARBA00004496"/>
    </source>
</evidence>
<feature type="binding site" evidence="7">
    <location>
        <position position="384"/>
    </location>
    <ligand>
        <name>ATP</name>
        <dbReference type="ChEBI" id="CHEBI:30616"/>
    </ligand>
</feature>
<keyword evidence="10" id="KW-0645">Protease</keyword>
<organism evidence="10 11">
    <name type="scientific">Roseobacter cerasinus</name>
    <dbReference type="NCBI Taxonomy" id="2602289"/>
    <lineage>
        <taxon>Bacteria</taxon>
        <taxon>Pseudomonadati</taxon>
        <taxon>Pseudomonadota</taxon>
        <taxon>Alphaproteobacteria</taxon>
        <taxon>Rhodobacterales</taxon>
        <taxon>Roseobacteraceae</taxon>
        <taxon>Roseobacter</taxon>
    </lineage>
</organism>
<dbReference type="RefSeq" id="WP_159975241.1">
    <property type="nucleotide sequence ID" value="NZ_BLIV01000002.1"/>
</dbReference>
<gene>
    <name evidence="7 10" type="primary">hslU</name>
    <name evidence="10" type="ORF">So717_11210</name>
</gene>
<feature type="binding site" evidence="7">
    <location>
        <position position="312"/>
    </location>
    <ligand>
        <name>ATP</name>
        <dbReference type="ChEBI" id="CHEBI:30616"/>
    </ligand>
</feature>
<keyword evidence="6 7" id="KW-0143">Chaperone</keyword>
<comment type="subunit">
    <text evidence="7">A double ring-shaped homohexamer of HslV is capped on each side by a ring-shaped HslU homohexamer. The assembly of the HslU/HslV complex is dependent on binding of ATP.</text>
</comment>
<dbReference type="Gene3D" id="1.10.8.60">
    <property type="match status" value="1"/>
</dbReference>
<dbReference type="Proteomes" id="UP000436522">
    <property type="component" value="Unassembled WGS sequence"/>
</dbReference>
<keyword evidence="10" id="KW-0378">Hydrolase</keyword>
<protein>
    <recommendedName>
        <fullName evidence="7">ATP-dependent protease ATPase subunit HslU</fullName>
    </recommendedName>
    <alternativeName>
        <fullName evidence="7">Unfoldase HslU</fullName>
    </alternativeName>
</protein>
<feature type="domain" description="AAA+ ATPase" evidence="8">
    <location>
        <begin position="49"/>
        <end position="323"/>
    </location>
</feature>
<dbReference type="GO" id="GO:0009376">
    <property type="term" value="C:HslUV protease complex"/>
    <property type="evidence" value="ECO:0007669"/>
    <property type="project" value="UniProtKB-UniRule"/>
</dbReference>
<keyword evidence="4 7" id="KW-0547">Nucleotide-binding</keyword>
<comment type="similarity">
    <text evidence="2 7">Belongs to the ClpX chaperone family. HslU subfamily.</text>
</comment>
<dbReference type="SUPFAM" id="SSF52540">
    <property type="entry name" value="P-loop containing nucleoside triphosphate hydrolases"/>
    <property type="match status" value="1"/>
</dbReference>
<dbReference type="CDD" id="cd19498">
    <property type="entry name" value="RecA-like_HslU"/>
    <property type="match status" value="1"/>
</dbReference>
<evidence type="ECO:0000256" key="2">
    <source>
        <dbReference type="ARBA" id="ARBA00009771"/>
    </source>
</evidence>
<dbReference type="InterPro" id="IPR019489">
    <property type="entry name" value="Clp_ATPase_C"/>
</dbReference>
<feature type="binding site" evidence="7">
    <location>
        <begin position="60"/>
        <end position="65"/>
    </location>
    <ligand>
        <name>ATP</name>
        <dbReference type="ChEBI" id="CHEBI:30616"/>
    </ligand>
</feature>
<dbReference type="InterPro" id="IPR003959">
    <property type="entry name" value="ATPase_AAA_core"/>
</dbReference>
<feature type="binding site" evidence="7">
    <location>
        <position position="18"/>
    </location>
    <ligand>
        <name>ATP</name>
        <dbReference type="ChEBI" id="CHEBI:30616"/>
    </ligand>
</feature>
<dbReference type="PANTHER" id="PTHR48102">
    <property type="entry name" value="ATP-DEPENDENT CLP PROTEASE ATP-BINDING SUBUNIT CLPX-LIKE, MITOCHONDRIAL-RELATED"/>
    <property type="match status" value="1"/>
</dbReference>
<dbReference type="OrthoDB" id="9804062at2"/>
<evidence type="ECO:0000313" key="10">
    <source>
        <dbReference type="EMBL" id="GFE49368.1"/>
    </source>
</evidence>
<dbReference type="PANTHER" id="PTHR48102:SF3">
    <property type="entry name" value="ATP-DEPENDENT PROTEASE ATPASE SUBUNIT HSLU"/>
    <property type="match status" value="1"/>
</dbReference>
<evidence type="ECO:0000256" key="5">
    <source>
        <dbReference type="ARBA" id="ARBA00022840"/>
    </source>
</evidence>
<evidence type="ECO:0000259" key="9">
    <source>
        <dbReference type="SMART" id="SM01086"/>
    </source>
</evidence>
<dbReference type="FunFam" id="3.40.50.300:FF:000220">
    <property type="entry name" value="ATP-dependent protease ATPase subunit HslU"/>
    <property type="match status" value="1"/>
</dbReference>
<evidence type="ECO:0000256" key="7">
    <source>
        <dbReference type="HAMAP-Rule" id="MF_00249"/>
    </source>
</evidence>
<dbReference type="GO" id="GO:0005524">
    <property type="term" value="F:ATP binding"/>
    <property type="evidence" value="ECO:0007669"/>
    <property type="project" value="UniProtKB-UniRule"/>
</dbReference>
<dbReference type="AlphaFoldDB" id="A0A640VLP8"/>
<sequence>MTDLTPREIVSELDRFIIGQKDAKRAVAVALRNRWRRKQLGDDLRDEVYPKNILMIGPTGVGKTEISRRLAKLARAPFLKVEATKFTEVGYVGRDVEQIIRDLVDSAIIMTREHMRDDVKAGAHKAAEERVIDAIAGEDARDGTREMFRKKLKAGDLDDQMIDLEVADTSNPFPMMDIPGQPGGMNMLNLGDIFGKAMGGRKTRKRLSVAESYDMLIGEEADKLLDDETVTKAAIEAVEQNGIVFLDEIDKVCARSDARGGDVSREGVQRDLLPLIEGTTVSTKHGPVKTDHVLFIASGAFHIAKPSDLLPELQGRLPIRVELRALTEEDFVRILTETDNALTLQYTALMGTEEVTVTFEPEGIAALAKIAADVNQSVENIGARRLYTVMERVFEELSFNAPDQAGETVTVNADFVEKNLGELTKSTDLSRYVL</sequence>
<comment type="subcellular location">
    <subcellularLocation>
        <location evidence="1 7">Cytoplasm</location>
    </subcellularLocation>
</comment>
<dbReference type="HAMAP" id="MF_00249">
    <property type="entry name" value="HslU"/>
    <property type="match status" value="1"/>
</dbReference>
<dbReference type="GO" id="GO:0043335">
    <property type="term" value="P:protein unfolding"/>
    <property type="evidence" value="ECO:0007669"/>
    <property type="project" value="UniProtKB-UniRule"/>
</dbReference>
<dbReference type="InterPro" id="IPR004491">
    <property type="entry name" value="HslU"/>
</dbReference>
<dbReference type="FunFam" id="3.40.50.300:FF:000213">
    <property type="entry name" value="ATP-dependent protease ATPase subunit HslU"/>
    <property type="match status" value="1"/>
</dbReference>
<dbReference type="SMART" id="SM00382">
    <property type="entry name" value="AAA"/>
    <property type="match status" value="1"/>
</dbReference>
<name>A0A640VLP8_9RHOB</name>
<feature type="domain" description="Clp ATPase C-terminal" evidence="9">
    <location>
        <begin position="326"/>
        <end position="425"/>
    </location>
</feature>
<dbReference type="GO" id="GO:0008233">
    <property type="term" value="F:peptidase activity"/>
    <property type="evidence" value="ECO:0007669"/>
    <property type="project" value="UniProtKB-KW"/>
</dbReference>
<dbReference type="InterPro" id="IPR003593">
    <property type="entry name" value="AAA+_ATPase"/>
</dbReference>
<comment type="caution">
    <text evidence="10">The sequence shown here is derived from an EMBL/GenBank/DDBJ whole genome shotgun (WGS) entry which is preliminary data.</text>
</comment>
<dbReference type="Pfam" id="PF07724">
    <property type="entry name" value="AAA_2"/>
    <property type="match status" value="1"/>
</dbReference>
<accession>A0A640VLP8</accession>
<feature type="binding site" evidence="7">
    <location>
        <position position="247"/>
    </location>
    <ligand>
        <name>ATP</name>
        <dbReference type="ChEBI" id="CHEBI:30616"/>
    </ligand>
</feature>
<dbReference type="Pfam" id="PF00004">
    <property type="entry name" value="AAA"/>
    <property type="match status" value="1"/>
</dbReference>
<keyword evidence="5 7" id="KW-0067">ATP-binding</keyword>
<dbReference type="Gene3D" id="3.40.50.300">
    <property type="entry name" value="P-loop containing nucleotide triphosphate hydrolases"/>
    <property type="match status" value="2"/>
</dbReference>
<keyword evidence="11" id="KW-1185">Reference proteome</keyword>
<dbReference type="EMBL" id="BLIV01000002">
    <property type="protein sequence ID" value="GFE49368.1"/>
    <property type="molecule type" value="Genomic_DNA"/>
</dbReference>